<sequence>MGIEFKETDHGFYDVISNDISTGVELVKTHNTVIFDPVGCAGSFDIEELEQILSKMKELLNDVTK</sequence>
<reference evidence="1 2" key="1">
    <citation type="submission" date="2018-04" db="EMBL/GenBank/DDBJ databases">
        <title>Active sludge and wastewater microbial communities from Klosterneuburg, Austria.</title>
        <authorList>
            <person name="Wagner M."/>
        </authorList>
    </citation>
    <scope>NUCLEOTIDE SEQUENCE [LARGE SCALE GENOMIC DNA]</scope>
    <source>
        <strain evidence="1 2">Nm4</strain>
    </source>
</reference>
<evidence type="ECO:0000313" key="1">
    <source>
        <dbReference type="EMBL" id="PTQ86928.1"/>
    </source>
</evidence>
<dbReference type="AlphaFoldDB" id="A0A2T5ISX9"/>
<dbReference type="EMBL" id="QAOL01000008">
    <property type="protein sequence ID" value="PTQ86928.1"/>
    <property type="molecule type" value="Genomic_DNA"/>
</dbReference>
<evidence type="ECO:0000313" key="2">
    <source>
        <dbReference type="Proteomes" id="UP000244110"/>
    </source>
</evidence>
<protein>
    <submittedName>
        <fullName evidence="1">Uncharacterized protein</fullName>
    </submittedName>
</protein>
<accession>A0A2T5ISX9</accession>
<dbReference type="Proteomes" id="UP000244110">
    <property type="component" value="Unassembled WGS sequence"/>
</dbReference>
<comment type="caution">
    <text evidence="1">The sequence shown here is derived from an EMBL/GenBank/DDBJ whole genome shotgun (WGS) entry which is preliminary data.</text>
</comment>
<organism evidence="1 2">
    <name type="scientific">Nitrosomonas ureae</name>
    <dbReference type="NCBI Taxonomy" id="44577"/>
    <lineage>
        <taxon>Bacteria</taxon>
        <taxon>Pseudomonadati</taxon>
        <taxon>Pseudomonadota</taxon>
        <taxon>Betaproteobacteria</taxon>
        <taxon>Nitrosomonadales</taxon>
        <taxon>Nitrosomonadaceae</taxon>
        <taxon>Nitrosomonas</taxon>
    </lineage>
</organism>
<gene>
    <name evidence="1" type="ORF">C8R28_1008123</name>
</gene>
<dbReference type="RefSeq" id="WP_107786463.1">
    <property type="nucleotide sequence ID" value="NZ_QAOL01000008.1"/>
</dbReference>
<name>A0A2T5ISX9_9PROT</name>
<proteinExistence type="predicted"/>